<dbReference type="InterPro" id="IPR008978">
    <property type="entry name" value="HSP20-like_chaperone"/>
</dbReference>
<dbReference type="PROSITE" id="PS01031">
    <property type="entry name" value="SHSP"/>
    <property type="match status" value="1"/>
</dbReference>
<accession>A0A0B6ZMC7</accession>
<dbReference type="PANTHER" id="PTHR45640:SF32">
    <property type="entry name" value="STRESS-INDUCED PROTEIN 1"/>
    <property type="match status" value="1"/>
</dbReference>
<feature type="non-terminal residue" evidence="4">
    <location>
        <position position="1"/>
    </location>
</feature>
<dbReference type="PANTHER" id="PTHR45640">
    <property type="entry name" value="HEAT SHOCK PROTEIN HSP-12.2-RELATED"/>
    <property type="match status" value="1"/>
</dbReference>
<dbReference type="Pfam" id="PF00011">
    <property type="entry name" value="HSP20"/>
    <property type="match status" value="1"/>
</dbReference>
<dbReference type="GO" id="GO:0005737">
    <property type="term" value="C:cytoplasm"/>
    <property type="evidence" value="ECO:0007669"/>
    <property type="project" value="TreeGrafter"/>
</dbReference>
<dbReference type="GO" id="GO:0042026">
    <property type="term" value="P:protein refolding"/>
    <property type="evidence" value="ECO:0007669"/>
    <property type="project" value="TreeGrafter"/>
</dbReference>
<protein>
    <recommendedName>
        <fullName evidence="3">SHSP domain-containing protein</fullName>
    </recommendedName>
</protein>
<proteinExistence type="inferred from homology"/>
<dbReference type="GO" id="GO:0009408">
    <property type="term" value="P:response to heat"/>
    <property type="evidence" value="ECO:0007669"/>
    <property type="project" value="TreeGrafter"/>
</dbReference>
<feature type="domain" description="SHSP" evidence="3">
    <location>
        <begin position="48"/>
        <end position="157"/>
    </location>
</feature>
<evidence type="ECO:0000259" key="3">
    <source>
        <dbReference type="PROSITE" id="PS01031"/>
    </source>
</evidence>
<dbReference type="SUPFAM" id="SSF49764">
    <property type="entry name" value="HSP20-like chaperones"/>
    <property type="match status" value="1"/>
</dbReference>
<comment type="similarity">
    <text evidence="1 2">Belongs to the small heat shock protein (HSP20) family.</text>
</comment>
<dbReference type="AlphaFoldDB" id="A0A0B6ZMC7"/>
<evidence type="ECO:0000256" key="2">
    <source>
        <dbReference type="RuleBase" id="RU003616"/>
    </source>
</evidence>
<dbReference type="GO" id="GO:0051082">
    <property type="term" value="F:unfolded protein binding"/>
    <property type="evidence" value="ECO:0007669"/>
    <property type="project" value="TreeGrafter"/>
</dbReference>
<dbReference type="CDD" id="cd06526">
    <property type="entry name" value="metazoan_ACD"/>
    <property type="match status" value="1"/>
</dbReference>
<dbReference type="EMBL" id="HACG01022005">
    <property type="protein sequence ID" value="CEK68870.1"/>
    <property type="molecule type" value="Transcribed_RNA"/>
</dbReference>
<sequence>VILLLLPQEMLSRRFSPFSPFSMLREMDSAFNALEHSLLPSFDEEFKQLANIGYSGSDINETDKNISLKFDVSQYKPEELKVSIAEGCLTIEGKQEKVEEGEGKKGSYKSYFVRKFALPENIDESSLKCELDKGKLAVSAQKFPALEDKDPKQIPIQFCK</sequence>
<dbReference type="InterPro" id="IPR001436">
    <property type="entry name" value="Alpha-crystallin/sHSP_animal"/>
</dbReference>
<organism evidence="4">
    <name type="scientific">Arion vulgaris</name>
    <dbReference type="NCBI Taxonomy" id="1028688"/>
    <lineage>
        <taxon>Eukaryota</taxon>
        <taxon>Metazoa</taxon>
        <taxon>Spiralia</taxon>
        <taxon>Lophotrochozoa</taxon>
        <taxon>Mollusca</taxon>
        <taxon>Gastropoda</taxon>
        <taxon>Heterobranchia</taxon>
        <taxon>Euthyneura</taxon>
        <taxon>Panpulmonata</taxon>
        <taxon>Eupulmonata</taxon>
        <taxon>Stylommatophora</taxon>
        <taxon>Helicina</taxon>
        <taxon>Arionoidea</taxon>
        <taxon>Arionidae</taxon>
        <taxon>Arion</taxon>
    </lineage>
</organism>
<evidence type="ECO:0000256" key="1">
    <source>
        <dbReference type="PROSITE-ProRule" id="PRU00285"/>
    </source>
</evidence>
<reference evidence="4" key="1">
    <citation type="submission" date="2014-12" db="EMBL/GenBank/DDBJ databases">
        <title>Insight into the proteome of Arion vulgaris.</title>
        <authorList>
            <person name="Aradska J."/>
            <person name="Bulat T."/>
            <person name="Smidak R."/>
            <person name="Sarate P."/>
            <person name="Gangsoo J."/>
            <person name="Sialana F."/>
            <person name="Bilban M."/>
            <person name="Lubec G."/>
        </authorList>
    </citation>
    <scope>NUCLEOTIDE SEQUENCE</scope>
    <source>
        <tissue evidence="4">Skin</tissue>
    </source>
</reference>
<dbReference type="InterPro" id="IPR002068">
    <property type="entry name" value="A-crystallin/Hsp20_dom"/>
</dbReference>
<dbReference type="Gene3D" id="2.60.40.790">
    <property type="match status" value="1"/>
</dbReference>
<evidence type="ECO:0000313" key="4">
    <source>
        <dbReference type="EMBL" id="CEK68870.1"/>
    </source>
</evidence>
<name>A0A0B6ZMC7_9EUPU</name>
<gene>
    <name evidence="4" type="primary">ORF68030</name>
</gene>
<dbReference type="GO" id="GO:0036498">
    <property type="term" value="P:IRE1-mediated unfolded protein response"/>
    <property type="evidence" value="ECO:0007669"/>
    <property type="project" value="TreeGrafter"/>
</dbReference>
<dbReference type="GO" id="GO:0005634">
    <property type="term" value="C:nucleus"/>
    <property type="evidence" value="ECO:0007669"/>
    <property type="project" value="TreeGrafter"/>
</dbReference>